<protein>
    <recommendedName>
        <fullName evidence="4">DUF676 domain-containing protein</fullName>
    </recommendedName>
</protein>
<feature type="compositionally biased region" description="Low complexity" evidence="1">
    <location>
        <begin position="446"/>
        <end position="456"/>
    </location>
</feature>
<proteinExistence type="predicted"/>
<feature type="compositionally biased region" description="Basic and acidic residues" evidence="1">
    <location>
        <begin position="458"/>
        <end position="474"/>
    </location>
</feature>
<evidence type="ECO:0000313" key="2">
    <source>
        <dbReference type="EMBL" id="THW24045.1"/>
    </source>
</evidence>
<feature type="region of interest" description="Disordered" evidence="1">
    <location>
        <begin position="441"/>
        <end position="497"/>
    </location>
</feature>
<feature type="compositionally biased region" description="Polar residues" evidence="1">
    <location>
        <begin position="152"/>
        <end position="162"/>
    </location>
</feature>
<dbReference type="InterPro" id="IPR029058">
    <property type="entry name" value="AB_hydrolase_fold"/>
</dbReference>
<organism evidence="2 3">
    <name type="scientific">Aureobasidium pullulans</name>
    <name type="common">Black yeast</name>
    <name type="synonym">Pullularia pullulans</name>
    <dbReference type="NCBI Taxonomy" id="5580"/>
    <lineage>
        <taxon>Eukaryota</taxon>
        <taxon>Fungi</taxon>
        <taxon>Dikarya</taxon>
        <taxon>Ascomycota</taxon>
        <taxon>Pezizomycotina</taxon>
        <taxon>Dothideomycetes</taxon>
        <taxon>Dothideomycetidae</taxon>
        <taxon>Dothideales</taxon>
        <taxon>Saccotheciaceae</taxon>
        <taxon>Aureobasidium</taxon>
    </lineage>
</organism>
<gene>
    <name evidence="2" type="ORF">D6D24_00221</name>
</gene>
<feature type="compositionally biased region" description="Basic and acidic residues" evidence="1">
    <location>
        <begin position="481"/>
        <end position="491"/>
    </location>
</feature>
<name>A0A4S8WHG9_AURPU</name>
<dbReference type="SUPFAM" id="SSF53474">
    <property type="entry name" value="alpha/beta-Hydrolases"/>
    <property type="match status" value="1"/>
</dbReference>
<dbReference type="Proteomes" id="UP000308014">
    <property type="component" value="Unassembled WGS sequence"/>
</dbReference>
<dbReference type="Gene3D" id="3.40.50.1820">
    <property type="entry name" value="alpha/beta hydrolase"/>
    <property type="match status" value="1"/>
</dbReference>
<sequence>MPTKSLLLVFIHGFKGGDHTFDGFPDHFRTLVQNALPKINVLSIVYPKFETQGDLYECVTKFHGWLLDKCIDLEVANNTPSPTVDPSVRVVLVGHSMGGIVAAETLLSIARDQPVPSSRTFSSTQDDSGVGNKTTSNPTSKNNSTVNLEVPESQTTRSSSAPPQEKPPIPSQDTDPTQAPEFLFPYIQAVLAFDTPYLGIHPGVVAHGAETHYNNASAAYNAYNQASQFFGLGNSSKTPAPPTRVPAGALLAPEAGAWGKWGKYAMFAGGAAALAAAGGAVWQNRDHFSKGWAWAGGHLEFVGCLARGADLTKRVESVAQLSSSHKIAFADFYTCLDQQKLGKTYYSEQILGEERTFCVVPKEAKEQRGESPLKKRKTTNNVVDKKLKSKGTWVKCINEKANSEIAAHVAMFTPKDNPDYYAMADRAKVVLVKAVDKEWYERSEPTPEATPEPGADAEAEKAEGEKAEGEKAEVEVEVEVEEGKQEQEHSSAEATET</sequence>
<evidence type="ECO:0008006" key="4">
    <source>
        <dbReference type="Google" id="ProtNLM"/>
    </source>
</evidence>
<dbReference type="EMBL" id="QZAJ01000003">
    <property type="protein sequence ID" value="THW24045.1"/>
    <property type="molecule type" value="Genomic_DNA"/>
</dbReference>
<feature type="compositionally biased region" description="Polar residues" evidence="1">
    <location>
        <begin position="115"/>
        <end position="127"/>
    </location>
</feature>
<dbReference type="PANTHER" id="PTHR47842">
    <property type="entry name" value="EXPRESSED PROTEIN"/>
    <property type="match status" value="1"/>
</dbReference>
<feature type="compositionally biased region" description="Low complexity" evidence="1">
    <location>
        <begin position="132"/>
        <end position="145"/>
    </location>
</feature>
<accession>A0A4S8WHG9</accession>
<reference evidence="2 3" key="1">
    <citation type="submission" date="2018-10" db="EMBL/GenBank/DDBJ databases">
        <title>Fifty Aureobasidium pullulans genomes reveal a recombining polyextremotolerant generalist.</title>
        <authorList>
            <person name="Gostincar C."/>
            <person name="Turk M."/>
            <person name="Zajc J."/>
            <person name="Gunde-Cimerman N."/>
        </authorList>
    </citation>
    <scope>NUCLEOTIDE SEQUENCE [LARGE SCALE GENOMIC DNA]</scope>
    <source>
        <strain evidence="2 3">EXF-11318</strain>
    </source>
</reference>
<feature type="region of interest" description="Disordered" evidence="1">
    <location>
        <begin position="114"/>
        <end position="178"/>
    </location>
</feature>
<dbReference type="PANTHER" id="PTHR47842:SF1">
    <property type="entry name" value="DUF676 DOMAIN-CONTAINING PROTEIN"/>
    <property type="match status" value="1"/>
</dbReference>
<evidence type="ECO:0000256" key="1">
    <source>
        <dbReference type="SAM" id="MobiDB-lite"/>
    </source>
</evidence>
<evidence type="ECO:0000313" key="3">
    <source>
        <dbReference type="Proteomes" id="UP000308014"/>
    </source>
</evidence>
<dbReference type="AlphaFoldDB" id="A0A4S8WHG9"/>
<comment type="caution">
    <text evidence="2">The sequence shown here is derived from an EMBL/GenBank/DDBJ whole genome shotgun (WGS) entry which is preliminary data.</text>
</comment>